<reference evidence="3" key="1">
    <citation type="journal article" date="2019" name="Int. J. Syst. Evol. Microbiol.">
        <title>The Global Catalogue of Microorganisms (GCM) 10K type strain sequencing project: providing services to taxonomists for standard genome sequencing and annotation.</title>
        <authorList>
            <consortium name="The Broad Institute Genomics Platform"/>
            <consortium name="The Broad Institute Genome Sequencing Center for Infectious Disease"/>
            <person name="Wu L."/>
            <person name="Ma J."/>
        </authorList>
    </citation>
    <scope>NUCLEOTIDE SEQUENCE [LARGE SCALE GENOMIC DNA]</scope>
    <source>
        <strain evidence="3">JCM 16902</strain>
    </source>
</reference>
<dbReference type="EMBL" id="BAAAZO010000008">
    <property type="protein sequence ID" value="GAA3621477.1"/>
    <property type="molecule type" value="Genomic_DNA"/>
</dbReference>
<evidence type="ECO:0000256" key="1">
    <source>
        <dbReference type="SAM" id="MobiDB-lite"/>
    </source>
</evidence>
<proteinExistence type="predicted"/>
<gene>
    <name evidence="2" type="ORF">GCM10022223_42940</name>
</gene>
<keyword evidence="3" id="KW-1185">Reference proteome</keyword>
<feature type="region of interest" description="Disordered" evidence="1">
    <location>
        <begin position="186"/>
        <end position="235"/>
    </location>
</feature>
<sequence length="235" mass="24719">MGNSFLTAGPGYSGPARYVSGDVGVYRSVARTSDRFNFSAARGVTGLPDQNGAWQLIDGAGNRAGGGRRVGHLIARQTGIPYFQTWSAGMSPLPFTVKYRPRLISALRPLGFSPNGDGRGDVWTPQSDITKPMRSVTLKSQQGAKTVAQLDGTAPDGSGLDLKWDGLSARGIQVPEGMYQWTLAGRSADGDGTLISDKGRPRSPGRSSSSTDEKRAGGLPAISPFRSCEGDPDGT</sequence>
<comment type="caution">
    <text evidence="2">The sequence shown here is derived from an EMBL/GenBank/DDBJ whole genome shotgun (WGS) entry which is preliminary data.</text>
</comment>
<evidence type="ECO:0008006" key="4">
    <source>
        <dbReference type="Google" id="ProtNLM"/>
    </source>
</evidence>
<protein>
    <recommendedName>
        <fullName evidence="4">FlgD Ig-like domain-containing protein</fullName>
    </recommendedName>
</protein>
<dbReference type="Proteomes" id="UP001501074">
    <property type="component" value="Unassembled WGS sequence"/>
</dbReference>
<name>A0ABP7A191_9ACTN</name>
<organism evidence="2 3">
    <name type="scientific">Kineosporia mesophila</name>
    <dbReference type="NCBI Taxonomy" id="566012"/>
    <lineage>
        <taxon>Bacteria</taxon>
        <taxon>Bacillati</taxon>
        <taxon>Actinomycetota</taxon>
        <taxon>Actinomycetes</taxon>
        <taxon>Kineosporiales</taxon>
        <taxon>Kineosporiaceae</taxon>
        <taxon>Kineosporia</taxon>
    </lineage>
</organism>
<evidence type="ECO:0000313" key="3">
    <source>
        <dbReference type="Proteomes" id="UP001501074"/>
    </source>
</evidence>
<dbReference type="RefSeq" id="WP_231487074.1">
    <property type="nucleotide sequence ID" value="NZ_BAAAZO010000008.1"/>
</dbReference>
<accession>A0ABP7A191</accession>
<evidence type="ECO:0000313" key="2">
    <source>
        <dbReference type="EMBL" id="GAA3621477.1"/>
    </source>
</evidence>